<dbReference type="Pfam" id="PF00832">
    <property type="entry name" value="Ribosomal_L39"/>
    <property type="match status" value="1"/>
</dbReference>
<evidence type="ECO:0000256" key="3">
    <source>
        <dbReference type="ARBA" id="ARBA00023274"/>
    </source>
</evidence>
<dbReference type="SUPFAM" id="SSF48662">
    <property type="entry name" value="Ribosomal protein L39e"/>
    <property type="match status" value="1"/>
</dbReference>
<dbReference type="FunFam" id="1.10.1620.10:FF:000001">
    <property type="entry name" value="60S ribosomal protein-like L39"/>
    <property type="match status" value="1"/>
</dbReference>
<comment type="similarity">
    <text evidence="1">Belongs to the eukaryotic ribosomal protein eL39 family.</text>
</comment>
<dbReference type="EMBL" id="CM026431">
    <property type="protein sequence ID" value="KAG0559682.1"/>
    <property type="molecule type" value="Genomic_DNA"/>
</dbReference>
<organism evidence="4 5">
    <name type="scientific">Ceratodon purpureus</name>
    <name type="common">Fire moss</name>
    <name type="synonym">Dicranum purpureum</name>
    <dbReference type="NCBI Taxonomy" id="3225"/>
    <lineage>
        <taxon>Eukaryota</taxon>
        <taxon>Viridiplantae</taxon>
        <taxon>Streptophyta</taxon>
        <taxon>Embryophyta</taxon>
        <taxon>Bryophyta</taxon>
        <taxon>Bryophytina</taxon>
        <taxon>Bryopsida</taxon>
        <taxon>Dicranidae</taxon>
        <taxon>Pseudoditrichales</taxon>
        <taxon>Ditrichaceae</taxon>
        <taxon>Ceratodon</taxon>
    </lineage>
</organism>
<dbReference type="PANTHER" id="PTHR19970:SF0">
    <property type="entry name" value="LARGE RIBOSOMAL SUBUNIT PROTEIN EL39"/>
    <property type="match status" value="1"/>
</dbReference>
<evidence type="ECO:0000256" key="2">
    <source>
        <dbReference type="ARBA" id="ARBA00022980"/>
    </source>
</evidence>
<dbReference type="PROSITE" id="PS00051">
    <property type="entry name" value="RIBOSOMAL_L39E"/>
    <property type="match status" value="1"/>
</dbReference>
<accession>A0A8T0GRU6</accession>
<name>A0A8T0GRU6_CERPU</name>
<gene>
    <name evidence="4" type="ORF">KC19_10G123100</name>
</gene>
<dbReference type="GO" id="GO:0003735">
    <property type="term" value="F:structural constituent of ribosome"/>
    <property type="evidence" value="ECO:0007669"/>
    <property type="project" value="InterPro"/>
</dbReference>
<dbReference type="InterPro" id="IPR000077">
    <property type="entry name" value="Ribosomal_eL39"/>
</dbReference>
<dbReference type="GO" id="GO:0022625">
    <property type="term" value="C:cytosolic large ribosomal subunit"/>
    <property type="evidence" value="ECO:0007669"/>
    <property type="project" value="TreeGrafter"/>
</dbReference>
<keyword evidence="3" id="KW-0687">Ribonucleoprotein</keyword>
<dbReference type="HAMAP" id="MF_00629">
    <property type="entry name" value="Ribosomal_eL39"/>
    <property type="match status" value="1"/>
</dbReference>
<comment type="caution">
    <text evidence="4">The sequence shown here is derived from an EMBL/GenBank/DDBJ whole genome shotgun (WGS) entry which is preliminary data.</text>
</comment>
<proteinExistence type="inferred from homology"/>
<dbReference type="PANTHER" id="PTHR19970">
    <property type="entry name" value="RIBOSOMAL PROTEIN L39E"/>
    <property type="match status" value="1"/>
</dbReference>
<dbReference type="Gene3D" id="1.10.1620.10">
    <property type="entry name" value="Ribosomal protein L39e"/>
    <property type="match status" value="1"/>
</dbReference>
<dbReference type="Proteomes" id="UP000822688">
    <property type="component" value="Chromosome 10"/>
</dbReference>
<evidence type="ECO:0000256" key="1">
    <source>
        <dbReference type="ARBA" id="ARBA00009339"/>
    </source>
</evidence>
<evidence type="ECO:0008006" key="6">
    <source>
        <dbReference type="Google" id="ProtNLM"/>
    </source>
</evidence>
<keyword evidence="5" id="KW-1185">Reference proteome</keyword>
<reference evidence="4" key="1">
    <citation type="submission" date="2020-06" db="EMBL/GenBank/DDBJ databases">
        <title>WGS assembly of Ceratodon purpureus strain R40.</title>
        <authorList>
            <person name="Carey S.B."/>
            <person name="Jenkins J."/>
            <person name="Shu S."/>
            <person name="Lovell J.T."/>
            <person name="Sreedasyam A."/>
            <person name="Maumus F."/>
            <person name="Tiley G.P."/>
            <person name="Fernandez-Pozo N."/>
            <person name="Barry K."/>
            <person name="Chen C."/>
            <person name="Wang M."/>
            <person name="Lipzen A."/>
            <person name="Daum C."/>
            <person name="Saski C.A."/>
            <person name="Payton A.C."/>
            <person name="Mcbreen J.C."/>
            <person name="Conrad R.E."/>
            <person name="Kollar L.M."/>
            <person name="Olsson S."/>
            <person name="Huttunen S."/>
            <person name="Landis J.B."/>
            <person name="Wickett N.J."/>
            <person name="Johnson M.G."/>
            <person name="Rensing S.A."/>
            <person name="Grimwood J."/>
            <person name="Schmutz J."/>
            <person name="Mcdaniel S.F."/>
        </authorList>
    </citation>
    <scope>NUCLEOTIDE SEQUENCE</scope>
    <source>
        <strain evidence="4">R40</strain>
    </source>
</reference>
<dbReference type="GO" id="GO:0006412">
    <property type="term" value="P:translation"/>
    <property type="evidence" value="ECO:0007669"/>
    <property type="project" value="InterPro"/>
</dbReference>
<dbReference type="InterPro" id="IPR023626">
    <property type="entry name" value="Ribosomal_eL39_dom_sf"/>
</dbReference>
<evidence type="ECO:0000313" key="4">
    <source>
        <dbReference type="EMBL" id="KAG0559682.1"/>
    </source>
</evidence>
<dbReference type="InterPro" id="IPR020083">
    <property type="entry name" value="Ribosomal_eL39_CS"/>
</dbReference>
<keyword evidence="2" id="KW-0689">Ribosomal protein</keyword>
<sequence>MAHLCFALQRERKLTKTGTERDGNSDGNKAHHRMEFIERRGAEVGLGQAGRGARATNTASRTLEALFSSVCVCRAALARSLAPASLRSLAPSVTMPSQKTFIIKKKLAKKMRQNRPIPHWIRMRTDNTIRYNAKRRHWRRTKLGL</sequence>
<protein>
    <recommendedName>
        <fullName evidence="6">60S ribosomal protein L39</fullName>
    </recommendedName>
</protein>
<dbReference type="AlphaFoldDB" id="A0A8T0GRU6"/>
<evidence type="ECO:0000313" key="5">
    <source>
        <dbReference type="Proteomes" id="UP000822688"/>
    </source>
</evidence>